<dbReference type="WBParaSite" id="nOo.2.0.1.t11009-RA">
    <property type="protein sequence ID" value="nOo.2.0.1.t11009-RA"/>
    <property type="gene ID" value="nOo.2.0.1.g11009"/>
</dbReference>
<reference evidence="3" key="1">
    <citation type="submission" date="2016-06" db="UniProtKB">
        <authorList>
            <consortium name="WormBaseParasite"/>
        </authorList>
    </citation>
    <scope>IDENTIFICATION</scope>
</reference>
<dbReference type="Proteomes" id="UP000271087">
    <property type="component" value="Unassembled WGS sequence"/>
</dbReference>
<name>A0A182ES90_ONCOC</name>
<evidence type="ECO:0000313" key="2">
    <source>
        <dbReference type="Proteomes" id="UP000271087"/>
    </source>
</evidence>
<sequence>MKITPFGMRNPALCPTAPTQLNVQTVENDIIRIARHTGIEFRSHVDTIMVGPMIAGSGDVVKLRQNNLSSQNLVCIAKANINSELENFWRLESMKIQESPNDNDDEETLKCFQRTLKKKDGRHHVCWPWRDSKQNLSNNYGLCLGRLKNLIGKLQLRSLFQVHHNTIMEQLQTDRIEEVPHNDEVGVIPYLPHHEVWISV</sequence>
<protein>
    <submittedName>
        <fullName evidence="3">TGT domain-containing protein</fullName>
    </submittedName>
</protein>
<organism evidence="3">
    <name type="scientific">Onchocerca ochengi</name>
    <name type="common">Filarial nematode worm</name>
    <dbReference type="NCBI Taxonomy" id="42157"/>
    <lineage>
        <taxon>Eukaryota</taxon>
        <taxon>Metazoa</taxon>
        <taxon>Ecdysozoa</taxon>
        <taxon>Nematoda</taxon>
        <taxon>Chromadorea</taxon>
        <taxon>Rhabditida</taxon>
        <taxon>Spirurina</taxon>
        <taxon>Spiruromorpha</taxon>
        <taxon>Filarioidea</taxon>
        <taxon>Onchocercidae</taxon>
        <taxon>Onchocerca</taxon>
    </lineage>
</organism>
<evidence type="ECO:0000313" key="1">
    <source>
        <dbReference type="EMBL" id="VDM94736.1"/>
    </source>
</evidence>
<gene>
    <name evidence="1" type="ORF">NOO_LOCUS11009</name>
</gene>
<dbReference type="AlphaFoldDB" id="A0A182ES90"/>
<keyword evidence="2" id="KW-1185">Reference proteome</keyword>
<dbReference type="OrthoDB" id="5920525at2759"/>
<reference evidence="1 2" key="2">
    <citation type="submission" date="2018-08" db="EMBL/GenBank/DDBJ databases">
        <authorList>
            <person name="Laetsch R D."/>
            <person name="Stevens L."/>
            <person name="Kumar S."/>
            <person name="Blaxter L. M."/>
        </authorList>
    </citation>
    <scope>NUCLEOTIDE SEQUENCE [LARGE SCALE GENOMIC DNA]</scope>
</reference>
<evidence type="ECO:0000313" key="3">
    <source>
        <dbReference type="WBParaSite" id="nOo.2.0.1.t11009-RA"/>
    </source>
</evidence>
<dbReference type="EMBL" id="UYRW01007061">
    <property type="protein sequence ID" value="VDM94736.1"/>
    <property type="molecule type" value="Genomic_DNA"/>
</dbReference>
<proteinExistence type="predicted"/>
<accession>A0A182ES90</accession>